<dbReference type="Pfam" id="PF02410">
    <property type="entry name" value="RsfS"/>
    <property type="match status" value="1"/>
</dbReference>
<sequence>MLLPVIVPGDVVIHMFLPQQRAFYNLEEFYGNTHLSSCHLKPDHHFAVES</sequence>
<organism evidence="1 2">
    <name type="scientific">Gossypium mustelinum</name>
    <name type="common">Cotton</name>
    <name type="synonym">Gossypium caicoense</name>
    <dbReference type="NCBI Taxonomy" id="34275"/>
    <lineage>
        <taxon>Eukaryota</taxon>
        <taxon>Viridiplantae</taxon>
        <taxon>Streptophyta</taxon>
        <taxon>Embryophyta</taxon>
        <taxon>Tracheophyta</taxon>
        <taxon>Spermatophyta</taxon>
        <taxon>Magnoliopsida</taxon>
        <taxon>eudicotyledons</taxon>
        <taxon>Gunneridae</taxon>
        <taxon>Pentapetalae</taxon>
        <taxon>rosids</taxon>
        <taxon>malvids</taxon>
        <taxon>Malvales</taxon>
        <taxon>Malvaceae</taxon>
        <taxon>Malvoideae</taxon>
        <taxon>Gossypium</taxon>
    </lineage>
</organism>
<evidence type="ECO:0000313" key="2">
    <source>
        <dbReference type="Proteomes" id="UP000323597"/>
    </source>
</evidence>
<evidence type="ECO:0000313" key="1">
    <source>
        <dbReference type="EMBL" id="TYJ48114.1"/>
    </source>
</evidence>
<dbReference type="Gene3D" id="3.30.460.10">
    <property type="entry name" value="Beta Polymerase, domain 2"/>
    <property type="match status" value="1"/>
</dbReference>
<dbReference type="EMBL" id="CM017636">
    <property type="protein sequence ID" value="TYJ48114.1"/>
    <property type="molecule type" value="Genomic_DNA"/>
</dbReference>
<dbReference type="AlphaFoldDB" id="A0A5D3AB12"/>
<reference evidence="1 2" key="1">
    <citation type="submission" date="2019-07" db="EMBL/GenBank/DDBJ databases">
        <title>WGS assembly of Gossypium mustelinum.</title>
        <authorList>
            <person name="Chen Z.J."/>
            <person name="Sreedasyam A."/>
            <person name="Ando A."/>
            <person name="Song Q."/>
            <person name="De L."/>
            <person name="Hulse-Kemp A."/>
            <person name="Ding M."/>
            <person name="Ye W."/>
            <person name="Kirkbride R."/>
            <person name="Jenkins J."/>
            <person name="Plott C."/>
            <person name="Lovell J."/>
            <person name="Lin Y.-M."/>
            <person name="Vaughn R."/>
            <person name="Liu B."/>
            <person name="Li W."/>
            <person name="Simpson S."/>
            <person name="Scheffler B."/>
            <person name="Saski C."/>
            <person name="Grover C."/>
            <person name="Hu G."/>
            <person name="Conover J."/>
            <person name="Carlson J."/>
            <person name="Shu S."/>
            <person name="Boston L."/>
            <person name="Williams M."/>
            <person name="Peterson D."/>
            <person name="Mcgee K."/>
            <person name="Jones D."/>
            <person name="Wendel J."/>
            <person name="Stelly D."/>
            <person name="Grimwood J."/>
            <person name="Schmutz J."/>
        </authorList>
    </citation>
    <scope>NUCLEOTIDE SEQUENCE [LARGE SCALE GENOMIC DNA]</scope>
    <source>
        <strain evidence="1">1408120.09</strain>
    </source>
</reference>
<dbReference type="SUPFAM" id="SSF81301">
    <property type="entry name" value="Nucleotidyltransferase"/>
    <property type="match status" value="1"/>
</dbReference>
<name>A0A5D3AB12_GOSMU</name>
<accession>A0A5D3AB12</accession>
<protein>
    <submittedName>
        <fullName evidence="1">Uncharacterized protein</fullName>
    </submittedName>
</protein>
<keyword evidence="2" id="KW-1185">Reference proteome</keyword>
<gene>
    <name evidence="1" type="ORF">E1A91_A01G037100v1</name>
</gene>
<proteinExistence type="predicted"/>
<dbReference type="InterPro" id="IPR043519">
    <property type="entry name" value="NT_sf"/>
</dbReference>
<dbReference type="Proteomes" id="UP000323597">
    <property type="component" value="Chromosome A01"/>
</dbReference>